<reference evidence="6" key="1">
    <citation type="submission" date="2019-09" db="EMBL/GenBank/DDBJ databases">
        <title>Draft genome information of white flower Hibiscus syriacus.</title>
        <authorList>
            <person name="Kim Y.-M."/>
        </authorList>
    </citation>
    <scope>NUCLEOTIDE SEQUENCE [LARGE SCALE GENOMIC DNA]</scope>
    <source>
        <strain evidence="6">YM2019G1</strain>
    </source>
</reference>
<keyword evidence="4" id="KW-0862">Zinc</keyword>
<keyword evidence="3" id="KW-0863">Zinc-finger</keyword>
<dbReference type="EMBL" id="VEPZ02001663">
    <property type="protein sequence ID" value="KAE8663848.1"/>
    <property type="molecule type" value="Genomic_DNA"/>
</dbReference>
<dbReference type="GO" id="GO:0008270">
    <property type="term" value="F:zinc ion binding"/>
    <property type="evidence" value="ECO:0007669"/>
    <property type="project" value="UniProtKB-KW"/>
</dbReference>
<evidence type="ECO:0000256" key="1">
    <source>
        <dbReference type="ARBA" id="ARBA00022723"/>
    </source>
</evidence>
<protein>
    <recommendedName>
        <fullName evidence="5">Phorbol-ester/DAG-type domain-containing protein</fullName>
    </recommendedName>
</protein>
<comment type="caution">
    <text evidence="6">The sequence shown here is derived from an EMBL/GenBank/DDBJ whole genome shotgun (WGS) entry which is preliminary data.</text>
</comment>
<evidence type="ECO:0000313" key="7">
    <source>
        <dbReference type="Proteomes" id="UP000436088"/>
    </source>
</evidence>
<gene>
    <name evidence="6" type="ORF">F3Y22_tig00112864pilonHSYRG00021</name>
</gene>
<accession>A0A6A2WSL2</accession>
<dbReference type="SMART" id="SM00249">
    <property type="entry name" value="PHD"/>
    <property type="match status" value="5"/>
</dbReference>
<dbReference type="AlphaFoldDB" id="A0A6A2WSL2"/>
<dbReference type="InterPro" id="IPR002219">
    <property type="entry name" value="PKC_DAG/PE"/>
</dbReference>
<dbReference type="InterPro" id="IPR001965">
    <property type="entry name" value="Znf_PHD"/>
</dbReference>
<dbReference type="InterPro" id="IPR046349">
    <property type="entry name" value="C1-like_sf"/>
</dbReference>
<dbReference type="SMART" id="SM00109">
    <property type="entry name" value="C1"/>
    <property type="match status" value="3"/>
</dbReference>
<dbReference type="PANTHER" id="PTHR46288">
    <property type="entry name" value="PHORBOL-ESTER/DAG-TYPE DOMAIN-CONTAINING PROTEIN"/>
    <property type="match status" value="1"/>
</dbReference>
<dbReference type="InterPro" id="IPR004146">
    <property type="entry name" value="DC1"/>
</dbReference>
<evidence type="ECO:0000259" key="5">
    <source>
        <dbReference type="PROSITE" id="PS50081"/>
    </source>
</evidence>
<name>A0A6A2WSL2_HIBSY</name>
<keyword evidence="7" id="KW-1185">Reference proteome</keyword>
<dbReference type="Proteomes" id="UP000436088">
    <property type="component" value="Unassembled WGS sequence"/>
</dbReference>
<dbReference type="Pfam" id="PF03107">
    <property type="entry name" value="C1_2"/>
    <property type="match status" value="5"/>
</dbReference>
<evidence type="ECO:0000256" key="4">
    <source>
        <dbReference type="ARBA" id="ARBA00022833"/>
    </source>
</evidence>
<dbReference type="PROSITE" id="PS50081">
    <property type="entry name" value="ZF_DAG_PE_2"/>
    <property type="match status" value="1"/>
</dbReference>
<keyword evidence="2" id="KW-0677">Repeat</keyword>
<organism evidence="6 7">
    <name type="scientific">Hibiscus syriacus</name>
    <name type="common">Rose of Sharon</name>
    <dbReference type="NCBI Taxonomy" id="106335"/>
    <lineage>
        <taxon>Eukaryota</taxon>
        <taxon>Viridiplantae</taxon>
        <taxon>Streptophyta</taxon>
        <taxon>Embryophyta</taxon>
        <taxon>Tracheophyta</taxon>
        <taxon>Spermatophyta</taxon>
        <taxon>Magnoliopsida</taxon>
        <taxon>eudicotyledons</taxon>
        <taxon>Gunneridae</taxon>
        <taxon>Pentapetalae</taxon>
        <taxon>rosids</taxon>
        <taxon>malvids</taxon>
        <taxon>Malvales</taxon>
        <taxon>Malvaceae</taxon>
        <taxon>Malvoideae</taxon>
        <taxon>Hibiscus</taxon>
    </lineage>
</organism>
<evidence type="ECO:0000256" key="2">
    <source>
        <dbReference type="ARBA" id="ARBA00022737"/>
    </source>
</evidence>
<dbReference type="SUPFAM" id="SSF57889">
    <property type="entry name" value="Cysteine-rich domain"/>
    <property type="match status" value="6"/>
</dbReference>
<proteinExistence type="predicted"/>
<sequence>MEIKLASHEHPMDYCRFGYSDFIWCDKCRERICGAAYACARCRVWLHESCAKALQQLPREITHHPYSHHHLVLDWSGNGGKFTCDLCLQVSLGTNYGCCRCDFVVDLACAFAGGDDHRTRKRSDAAREHERIQHYCHRHPLILYKFSSTAGEIDCNCSWCDKPLTDVVYGCKGCSFFLHELCTNKIPKTLNHSFHPSHPLRLGFHDYVIKELYCNACRKEVAGRKFNDTAIYGCQECRFYLDIGCAKLLPTLKHECHTHSLTYFGHTLMKHLDYSRCRSCRKLIFSKTSRSLYRCVECNLSFHLKCVPVPPLAENRYHRHPLILSKPIREDEVGEYLCDICETERDPTHEVYYCEECKFIAHIECTLNRAEASLKPDSSSTSIFMDDKVSELKEMEQTETSLIRLSLHVHPLKFFEATDEILKHRRRTCTACLLDVSGAGYFCEECLGDWGEVFLHEDCAKLADEIQHPLHPQHTLILSARANQGLILCDECQEISLSFGYRCKECDFKLDLKCATRAPSARRASTLKQWERESEVFHFSHNHKLIFGNYTDTTYKKEYCRFCGLQIMGPTYWCMRCYNWFLHESCVRLPEEMRVPIHSQHSLTLNCRVRGECHACKTDLLWDGGSYGCKDCGLHFHIACAVSLRRPLKLDVLKLAADNPSIDVSSVT</sequence>
<dbReference type="PANTHER" id="PTHR46288:SF86">
    <property type="entry name" value="PHORBOL-ESTER_DAG-TYPE DOMAIN-CONTAINING PROTEIN"/>
    <property type="match status" value="1"/>
</dbReference>
<evidence type="ECO:0000313" key="6">
    <source>
        <dbReference type="EMBL" id="KAE8663848.1"/>
    </source>
</evidence>
<keyword evidence="1" id="KW-0479">Metal-binding</keyword>
<evidence type="ECO:0000256" key="3">
    <source>
        <dbReference type="ARBA" id="ARBA00022771"/>
    </source>
</evidence>
<feature type="domain" description="Phorbol-ester/DAG-type" evidence="5">
    <location>
        <begin position="265"/>
        <end position="314"/>
    </location>
</feature>